<name>W9W3F9_9EURO</name>
<dbReference type="eggNOG" id="KOG2852">
    <property type="taxonomic scope" value="Eukaryota"/>
</dbReference>
<dbReference type="STRING" id="1182544.W9W3F9"/>
<dbReference type="VEuPathDB" id="FungiDB:A1O7_02915"/>
<dbReference type="RefSeq" id="XP_007755132.1">
    <property type="nucleotide sequence ID" value="XM_007756942.1"/>
</dbReference>
<dbReference type="PROSITE" id="PS51257">
    <property type="entry name" value="PROKAR_LIPOPROTEIN"/>
    <property type="match status" value="1"/>
</dbReference>
<comment type="caution">
    <text evidence="3">The sequence shown here is derived from an EMBL/GenBank/DDBJ whole genome shotgun (WGS) entry which is preliminary data.</text>
</comment>
<evidence type="ECO:0000259" key="2">
    <source>
        <dbReference type="Pfam" id="PF01266"/>
    </source>
</evidence>
<dbReference type="PANTHER" id="PTHR13847:SF150">
    <property type="entry name" value="OXIDOREDUCTASE TDA3-RELATED"/>
    <property type="match status" value="1"/>
</dbReference>
<dbReference type="Pfam" id="PF01266">
    <property type="entry name" value="DAO"/>
    <property type="match status" value="1"/>
</dbReference>
<dbReference type="GeneID" id="19177517"/>
<feature type="domain" description="FAD dependent oxidoreductase" evidence="2">
    <location>
        <begin position="9"/>
        <end position="441"/>
    </location>
</feature>
<dbReference type="EMBL" id="AMGW01000002">
    <property type="protein sequence ID" value="EXJ62478.1"/>
    <property type="molecule type" value="Genomic_DNA"/>
</dbReference>
<dbReference type="PANTHER" id="PTHR13847">
    <property type="entry name" value="SARCOSINE DEHYDROGENASE-RELATED"/>
    <property type="match status" value="1"/>
</dbReference>
<dbReference type="GO" id="GO:0042147">
    <property type="term" value="P:retrograde transport, endosome to Golgi"/>
    <property type="evidence" value="ECO:0007669"/>
    <property type="project" value="TreeGrafter"/>
</dbReference>
<dbReference type="OrthoDB" id="498204at2759"/>
<dbReference type="Proteomes" id="UP000019473">
    <property type="component" value="Unassembled WGS sequence"/>
</dbReference>
<dbReference type="InterPro" id="IPR036188">
    <property type="entry name" value="FAD/NAD-bd_sf"/>
</dbReference>
<dbReference type="Gene3D" id="3.50.50.60">
    <property type="entry name" value="FAD/NAD(P)-binding domain"/>
    <property type="match status" value="2"/>
</dbReference>
<dbReference type="HOGENOM" id="CLU_007884_14_0_1"/>
<dbReference type="AlphaFoldDB" id="W9W3F9"/>
<protein>
    <recommendedName>
        <fullName evidence="2">FAD dependent oxidoreductase domain-containing protein</fullName>
    </recommendedName>
</protein>
<keyword evidence="4" id="KW-1185">Reference proteome</keyword>
<proteinExistence type="predicted"/>
<dbReference type="GO" id="GO:0005770">
    <property type="term" value="C:late endosome"/>
    <property type="evidence" value="ECO:0007669"/>
    <property type="project" value="TreeGrafter"/>
</dbReference>
<feature type="region of interest" description="Disordered" evidence="1">
    <location>
        <begin position="144"/>
        <end position="165"/>
    </location>
</feature>
<dbReference type="InterPro" id="IPR006076">
    <property type="entry name" value="FAD-dep_OxRdtase"/>
</dbReference>
<dbReference type="SUPFAM" id="SSF51905">
    <property type="entry name" value="FAD/NAD(P)-binding domain"/>
    <property type="match status" value="1"/>
</dbReference>
<evidence type="ECO:0000313" key="4">
    <source>
        <dbReference type="Proteomes" id="UP000019473"/>
    </source>
</evidence>
<dbReference type="Gene3D" id="3.30.9.10">
    <property type="entry name" value="D-Amino Acid Oxidase, subunit A, domain 2"/>
    <property type="match status" value="1"/>
</dbReference>
<evidence type="ECO:0000256" key="1">
    <source>
        <dbReference type="SAM" id="MobiDB-lite"/>
    </source>
</evidence>
<feature type="compositionally biased region" description="Polar residues" evidence="1">
    <location>
        <begin position="150"/>
        <end position="165"/>
    </location>
</feature>
<organism evidence="3 4">
    <name type="scientific">Cladophialophora yegresii CBS 114405</name>
    <dbReference type="NCBI Taxonomy" id="1182544"/>
    <lineage>
        <taxon>Eukaryota</taxon>
        <taxon>Fungi</taxon>
        <taxon>Dikarya</taxon>
        <taxon>Ascomycota</taxon>
        <taxon>Pezizomycotina</taxon>
        <taxon>Eurotiomycetes</taxon>
        <taxon>Chaetothyriomycetidae</taxon>
        <taxon>Chaetothyriales</taxon>
        <taxon>Herpotrichiellaceae</taxon>
        <taxon>Cladophialophora</taxon>
    </lineage>
</organism>
<sequence>MADSERKNIVIVGGGIIGCTTAYFLTRHPKYNPDLHSIHLLEATGIASGASGKAGGLLALWAYPQSLVPLSFKLHADLAKEHDGARRWGYRGVGVGQIELKGRQLTGHENVIAQRGVVDGEAHSSDPTSQVDGKGDDIRGIHRADVASDGNVNPESDPSRVSLQKRSQASYANLRKAGLPDDLDWVADECALAYESMGSPRDTAQVHPYQFTTSMAALAEERGARIVVGVSVDTIEPAHSDSGHVVHYTRGATGAGNGADNAGEPQAQSLHATDVIITAGPWTRTVWPGTPISALRAHSVTIRPSRPVSAYCLFTSLLLPKKFKPHGKSRASHVTPEIYARPNDELYACGEGDHLVPLPRSTADVEVDDSRCQDIVDYCASFSDEMRDGHVLVRQACYLPQVERGSGPLVGRTNTKGVFIAAGHTCWGIQNGPATGKLMSEFVFDGRAGSADVGSLDPRRVLR</sequence>
<evidence type="ECO:0000313" key="3">
    <source>
        <dbReference type="EMBL" id="EXJ62478.1"/>
    </source>
</evidence>
<accession>W9W3F9</accession>
<gene>
    <name evidence="3" type="ORF">A1O7_02915</name>
</gene>
<reference evidence="3 4" key="1">
    <citation type="submission" date="2013-03" db="EMBL/GenBank/DDBJ databases">
        <title>The Genome Sequence of Cladophialophora yegresii CBS 114405.</title>
        <authorList>
            <consortium name="The Broad Institute Genomics Platform"/>
            <person name="Cuomo C."/>
            <person name="de Hoog S."/>
            <person name="Gorbushina A."/>
            <person name="Walker B."/>
            <person name="Young S.K."/>
            <person name="Zeng Q."/>
            <person name="Gargeya S."/>
            <person name="Fitzgerald M."/>
            <person name="Haas B."/>
            <person name="Abouelleil A."/>
            <person name="Allen A.W."/>
            <person name="Alvarado L."/>
            <person name="Arachchi H.M."/>
            <person name="Berlin A.M."/>
            <person name="Chapman S.B."/>
            <person name="Gainer-Dewar J."/>
            <person name="Goldberg J."/>
            <person name="Griggs A."/>
            <person name="Gujja S."/>
            <person name="Hansen M."/>
            <person name="Howarth C."/>
            <person name="Imamovic A."/>
            <person name="Ireland A."/>
            <person name="Larimer J."/>
            <person name="McCowan C."/>
            <person name="Murphy C."/>
            <person name="Pearson M."/>
            <person name="Poon T.W."/>
            <person name="Priest M."/>
            <person name="Roberts A."/>
            <person name="Saif S."/>
            <person name="Shea T."/>
            <person name="Sisk P."/>
            <person name="Sykes S."/>
            <person name="Wortman J."/>
            <person name="Nusbaum C."/>
            <person name="Birren B."/>
        </authorList>
    </citation>
    <scope>NUCLEOTIDE SEQUENCE [LARGE SCALE GENOMIC DNA]</scope>
    <source>
        <strain evidence="3 4">CBS 114405</strain>
    </source>
</reference>
<dbReference type="GO" id="GO:0005829">
    <property type="term" value="C:cytosol"/>
    <property type="evidence" value="ECO:0007669"/>
    <property type="project" value="GOC"/>
</dbReference>